<proteinExistence type="predicted"/>
<evidence type="ECO:0000313" key="2">
    <source>
        <dbReference type="Proteomes" id="UP001519291"/>
    </source>
</evidence>
<dbReference type="PANTHER" id="PTHR40267">
    <property type="entry name" value="BLR3294 PROTEIN"/>
    <property type="match status" value="1"/>
</dbReference>
<comment type="caution">
    <text evidence="1">The sequence shown here is derived from an EMBL/GenBank/DDBJ whole genome shotgun (WGS) entry which is preliminary data.</text>
</comment>
<keyword evidence="2" id="KW-1185">Reference proteome</keyword>
<evidence type="ECO:0000313" key="1">
    <source>
        <dbReference type="EMBL" id="MBP2400732.1"/>
    </source>
</evidence>
<organism evidence="1 2">
    <name type="scientific">Streptomyces syringium</name>
    <dbReference type="NCBI Taxonomy" id="76729"/>
    <lineage>
        <taxon>Bacteria</taxon>
        <taxon>Bacillati</taxon>
        <taxon>Actinomycetota</taxon>
        <taxon>Actinomycetes</taxon>
        <taxon>Kitasatosporales</taxon>
        <taxon>Streptomycetaceae</taxon>
        <taxon>Streptomyces</taxon>
    </lineage>
</organism>
<dbReference type="Pfam" id="PF17645">
    <property type="entry name" value="Amdase"/>
    <property type="match status" value="1"/>
</dbReference>
<dbReference type="RefSeq" id="WP_209513320.1">
    <property type="nucleotide sequence ID" value="NZ_JAGIOH010000001.1"/>
</dbReference>
<gene>
    <name evidence="1" type="ORF">JO379_000201</name>
</gene>
<dbReference type="InterPro" id="IPR053714">
    <property type="entry name" value="Iso_Racemase_Enz_sf"/>
</dbReference>
<dbReference type="GO" id="GO:0050076">
    <property type="term" value="F:maleate isomerase activity"/>
    <property type="evidence" value="ECO:0007669"/>
    <property type="project" value="UniProtKB-EC"/>
</dbReference>
<dbReference type="InterPro" id="IPR026286">
    <property type="entry name" value="MaiA/AMDase"/>
</dbReference>
<dbReference type="EMBL" id="JAGIOH010000001">
    <property type="protein sequence ID" value="MBP2400732.1"/>
    <property type="molecule type" value="Genomic_DNA"/>
</dbReference>
<sequence length="233" mass="24549">MPPDTRGLLTARDSLPAAPARLGVLLPWANVAVESELPRLHLRNVVFHYARLVPASRTTAVDASFWHGLRAAAADALDSMAHLPLDAVILACTSAGFTGGPPLPPRVVTAFEALVGTLAAFGAERVVLAAPYPLRVTRAETLALQAAGLKVLADTSLDRADGYPQIPPDQITALVNTLPARALRAADAVVLSCTGWHTLPVLDHLQTRWGKPVISSNLAMGMYAASLSRGAHQ</sequence>
<dbReference type="GeneID" id="91567097"/>
<name>A0ABS4XW62_9ACTN</name>
<accession>A0ABS4XW62</accession>
<dbReference type="Gene3D" id="3.40.50.12500">
    <property type="match status" value="1"/>
</dbReference>
<reference evidence="1 2" key="1">
    <citation type="submission" date="2021-03" db="EMBL/GenBank/DDBJ databases">
        <title>Sequencing the genomes of 1000 actinobacteria strains.</title>
        <authorList>
            <person name="Klenk H.-P."/>
        </authorList>
    </citation>
    <scope>NUCLEOTIDE SEQUENCE [LARGE SCALE GENOMIC DNA]</scope>
    <source>
        <strain evidence="1 2">DSM 41480</strain>
    </source>
</reference>
<dbReference type="Proteomes" id="UP001519291">
    <property type="component" value="Unassembled WGS sequence"/>
</dbReference>
<keyword evidence="1" id="KW-0413">Isomerase</keyword>
<protein>
    <submittedName>
        <fullName evidence="1">Maleate isomerase</fullName>
        <ecNumber evidence="1">5.2.1.1</ecNumber>
    </submittedName>
</protein>
<dbReference type="EC" id="5.2.1.1" evidence="1"/>
<dbReference type="PANTHER" id="PTHR40267:SF1">
    <property type="entry name" value="BLR3294 PROTEIN"/>
    <property type="match status" value="1"/>
</dbReference>